<keyword evidence="1" id="KW-0472">Membrane</keyword>
<dbReference type="PANTHER" id="PTHR34300:SF2">
    <property type="entry name" value="QUEUOSINE PRECURSOR TRANSPORTER-RELATED"/>
    <property type="match status" value="1"/>
</dbReference>
<dbReference type="HAMAP" id="MF_02088">
    <property type="entry name" value="Q_prec_transport"/>
    <property type="match status" value="1"/>
</dbReference>
<evidence type="ECO:0000256" key="1">
    <source>
        <dbReference type="HAMAP-Rule" id="MF_02088"/>
    </source>
</evidence>
<keyword evidence="1" id="KW-0997">Cell inner membrane</keyword>
<dbReference type="PANTHER" id="PTHR34300">
    <property type="entry name" value="QUEUOSINE PRECURSOR TRANSPORTER-RELATED"/>
    <property type="match status" value="1"/>
</dbReference>
<accession>A0ABX7B6P9</accession>
<keyword evidence="1" id="KW-0813">Transport</keyword>
<feature type="transmembrane region" description="Helical" evidence="1">
    <location>
        <begin position="71"/>
        <end position="94"/>
    </location>
</feature>
<dbReference type="Pfam" id="PF02592">
    <property type="entry name" value="Vut_1"/>
    <property type="match status" value="1"/>
</dbReference>
<dbReference type="Proteomes" id="UP000595197">
    <property type="component" value="Chromosome"/>
</dbReference>
<dbReference type="RefSeq" id="WP_201076906.1">
    <property type="nucleotide sequence ID" value="NZ_CP067420.1"/>
</dbReference>
<keyword evidence="1" id="KW-1003">Cell membrane</keyword>
<evidence type="ECO:0000313" key="2">
    <source>
        <dbReference type="EMBL" id="QQP90055.1"/>
    </source>
</evidence>
<comment type="caution">
    <text evidence="1">Lacks conserved residue(s) required for the propagation of feature annotation.</text>
</comment>
<reference evidence="2" key="1">
    <citation type="submission" date="2021-02" db="EMBL/GenBank/DDBJ databases">
        <title>Skermanella TT6 skin isolate.</title>
        <authorList>
            <person name="Lee K."/>
            <person name="Ganzorig M."/>
        </authorList>
    </citation>
    <scope>NUCLEOTIDE SEQUENCE</scope>
    <source>
        <strain evidence="2">TT6</strain>
    </source>
</reference>
<dbReference type="NCBIfam" id="TIGR00697">
    <property type="entry name" value="queuosine precursor transporter"/>
    <property type="match status" value="1"/>
</dbReference>
<dbReference type="InterPro" id="IPR003744">
    <property type="entry name" value="YhhQ"/>
</dbReference>
<name>A0ABX7B6P9_9PROT</name>
<keyword evidence="1" id="KW-0812">Transmembrane</keyword>
<comment type="function">
    <text evidence="1">Involved in the import of queuosine (Q) precursors, required for Q precursor salvage.</text>
</comment>
<feature type="transmembrane region" description="Helical" evidence="1">
    <location>
        <begin position="114"/>
        <end position="136"/>
    </location>
</feature>
<comment type="subcellular location">
    <subcellularLocation>
        <location evidence="1">Cell inner membrane</location>
        <topology evidence="1">Multi-pass membrane protein</topology>
    </subcellularLocation>
</comment>
<protein>
    <recommendedName>
        <fullName evidence="1">Probable queuosine precursor transporter</fullName>
        <shortName evidence="1">Q precursor transporter</shortName>
    </recommendedName>
</protein>
<proteinExistence type="inferred from homology"/>
<comment type="similarity">
    <text evidence="1">Belongs to the vitamin uptake transporter (VUT/ECF) (TC 2.A.88) family. Q precursor transporter subfamily.</text>
</comment>
<feature type="transmembrane region" description="Helical" evidence="1">
    <location>
        <begin position="41"/>
        <end position="59"/>
    </location>
</feature>
<evidence type="ECO:0000313" key="3">
    <source>
        <dbReference type="Proteomes" id="UP000595197"/>
    </source>
</evidence>
<organism evidence="2 3">
    <name type="scientific">Skermanella cutis</name>
    <dbReference type="NCBI Taxonomy" id="2775420"/>
    <lineage>
        <taxon>Bacteria</taxon>
        <taxon>Pseudomonadati</taxon>
        <taxon>Pseudomonadota</taxon>
        <taxon>Alphaproteobacteria</taxon>
        <taxon>Rhodospirillales</taxon>
        <taxon>Azospirillaceae</taxon>
        <taxon>Skermanella</taxon>
    </lineage>
</organism>
<sequence>MSRSPSPGYSSSFLLIVALFVTCLIVSNVAAVKLIMVGGLVLPAAVLIFPVSYIIGDVLTEVYGLDAARRVIWLGFLCNILAVAAFALALALPAAPFWHDQAAFEAILGATPRLLLASFAAYLAGEFVNAYVLAWLKGLTGGRLLWVRTIGSTLVGQFLDSAVFMTVAFAGVLPAEALVGAAVTQWLVKSGFEALATPLTYLVVGYLNRTEGRAGGRTGRVPA</sequence>
<keyword evidence="3" id="KW-1185">Reference proteome</keyword>
<gene>
    <name evidence="2" type="ORF">IGS68_01915</name>
</gene>
<dbReference type="EMBL" id="CP067420">
    <property type="protein sequence ID" value="QQP90055.1"/>
    <property type="molecule type" value="Genomic_DNA"/>
</dbReference>
<keyword evidence="1" id="KW-1133">Transmembrane helix</keyword>